<evidence type="ECO:0000313" key="1">
    <source>
        <dbReference type="EMBL" id="SZX69173.1"/>
    </source>
</evidence>
<dbReference type="Proteomes" id="UP000256970">
    <property type="component" value="Unassembled WGS sequence"/>
</dbReference>
<proteinExistence type="predicted"/>
<dbReference type="EMBL" id="FNXT01000908">
    <property type="protein sequence ID" value="SZX69173.1"/>
    <property type="molecule type" value="Genomic_DNA"/>
</dbReference>
<dbReference type="AlphaFoldDB" id="A0A383VWC9"/>
<sequence length="208" mass="23027">MLSAICWAGDWSRQQLGQQQQQQEQQQLKQVPAAPAKALAAATAANGVGVALLQLQQIWQSPLRCPDAGVVTAQVQQQQKRAAFLETALQLANNSLEATMYYLHSAYLLSDDPPSANGALDIAEQHLAHTLRRTKFAVQMAAAVRHAALQQQLQQPLQQQQQHGQALAACLQLRQQQQQLMQWQAHYMQTEDGEEVCSRWQPGTTQAS</sequence>
<accession>A0A383VWC9</accession>
<protein>
    <submittedName>
        <fullName evidence="1">Uncharacterized protein</fullName>
    </submittedName>
</protein>
<keyword evidence="2" id="KW-1185">Reference proteome</keyword>
<gene>
    <name evidence="1" type="ORF">BQ4739_LOCUS9469</name>
</gene>
<evidence type="ECO:0000313" key="2">
    <source>
        <dbReference type="Proteomes" id="UP000256970"/>
    </source>
</evidence>
<reference evidence="1 2" key="1">
    <citation type="submission" date="2016-10" db="EMBL/GenBank/DDBJ databases">
        <authorList>
            <person name="Cai Z."/>
        </authorList>
    </citation>
    <scope>NUCLEOTIDE SEQUENCE [LARGE SCALE GENOMIC DNA]</scope>
</reference>
<name>A0A383VWC9_TETOB</name>
<organism evidence="1 2">
    <name type="scientific">Tetradesmus obliquus</name>
    <name type="common">Green alga</name>
    <name type="synonym">Acutodesmus obliquus</name>
    <dbReference type="NCBI Taxonomy" id="3088"/>
    <lineage>
        <taxon>Eukaryota</taxon>
        <taxon>Viridiplantae</taxon>
        <taxon>Chlorophyta</taxon>
        <taxon>core chlorophytes</taxon>
        <taxon>Chlorophyceae</taxon>
        <taxon>CS clade</taxon>
        <taxon>Sphaeropleales</taxon>
        <taxon>Scenedesmaceae</taxon>
        <taxon>Tetradesmus</taxon>
    </lineage>
</organism>